<reference evidence="2" key="1">
    <citation type="submission" date="2018-07" db="EMBL/GenBank/DDBJ databases">
        <authorList>
            <person name="Zhao J."/>
        </authorList>
    </citation>
    <scope>NUCLEOTIDE SEQUENCE [LARGE SCALE GENOMIC DNA]</scope>
    <source>
        <strain evidence="2">GSSD-12</strain>
    </source>
</reference>
<evidence type="ECO:0000313" key="1">
    <source>
        <dbReference type="EMBL" id="AXG77337.1"/>
    </source>
</evidence>
<dbReference type="KEGG" id="spad:DVK44_06125"/>
<sequence>MTHTTVSTRTRKRRVASAIGVLVAVIGMTAGTAGIASAAEAPTRTCIISVGYEGKWISISYKC</sequence>
<keyword evidence="2" id="KW-1185">Reference proteome</keyword>
<dbReference type="Proteomes" id="UP000253868">
    <property type="component" value="Chromosome"/>
</dbReference>
<accession>A0A345HKW3</accession>
<proteinExistence type="predicted"/>
<name>A0A345HKW3_9ACTN</name>
<dbReference type="RefSeq" id="WP_114658705.1">
    <property type="nucleotide sequence ID" value="NZ_CP031194.1"/>
</dbReference>
<organism evidence="1 2">
    <name type="scientific">Streptomyces paludis</name>
    <dbReference type="NCBI Taxonomy" id="2282738"/>
    <lineage>
        <taxon>Bacteria</taxon>
        <taxon>Bacillati</taxon>
        <taxon>Actinomycetota</taxon>
        <taxon>Actinomycetes</taxon>
        <taxon>Kitasatosporales</taxon>
        <taxon>Streptomycetaceae</taxon>
        <taxon>Streptomyces</taxon>
    </lineage>
</organism>
<dbReference type="AlphaFoldDB" id="A0A345HKW3"/>
<dbReference type="EMBL" id="CP031194">
    <property type="protein sequence ID" value="AXG77337.1"/>
    <property type="molecule type" value="Genomic_DNA"/>
</dbReference>
<protein>
    <submittedName>
        <fullName evidence="1">Uncharacterized protein</fullName>
    </submittedName>
</protein>
<gene>
    <name evidence="1" type="ORF">DVK44_06125</name>
</gene>
<evidence type="ECO:0000313" key="2">
    <source>
        <dbReference type="Proteomes" id="UP000253868"/>
    </source>
</evidence>